<dbReference type="AlphaFoldDB" id="A0A5Q4ZP07"/>
<dbReference type="EMBL" id="LR699553">
    <property type="protein sequence ID" value="VVD29948.1"/>
    <property type="molecule type" value="Genomic_DNA"/>
</dbReference>
<dbReference type="SUPFAM" id="SSF56349">
    <property type="entry name" value="DNA breaking-rejoining enzymes"/>
    <property type="match status" value="1"/>
</dbReference>
<keyword evidence="5" id="KW-1185">Reference proteome</keyword>
<gene>
    <name evidence="4" type="ORF">PDMSB3_3492</name>
</gene>
<dbReference type="Gene3D" id="1.10.443.10">
    <property type="entry name" value="Intergrase catalytic core"/>
    <property type="match status" value="1"/>
</dbReference>
<name>A0A5Q4ZP07_9BURK</name>
<dbReference type="InterPro" id="IPR011010">
    <property type="entry name" value="DNA_brk_join_enz"/>
</dbReference>
<dbReference type="GO" id="GO:0003677">
    <property type="term" value="F:DNA binding"/>
    <property type="evidence" value="ECO:0007669"/>
    <property type="project" value="UniProtKB-KW"/>
</dbReference>
<sequence>MLAQNTLNLTKPALVPPFVVSLAHLRRFTVAHCGRRLGVERQDWTVGVRMSQESLTADLCRAARRARGKQGNLTYKGREQALARFAGFLWKGGFQIHTTAQLKEKHIRAWSADMGARGCSKRTIANNLAHVRTALEGIKRRPFADKMSNMELGISGASRAGTKRPMNREEFEPYRAAVAAIDPGIAIVLELQLELGLRAEEGVRCVKSLADWERALLNAFGDGLVTIIHGTKGGKTRRSPPLDRQRAADTVRRAIDQAKRYGGKLVRKPHLHQAMSRYHYLATTVGMTGELAPHSLRYAYATEHLQRMKAAGVSRREAAAGVSTWLGHGDGRGTWVEQVYGREALAGGEA</sequence>
<dbReference type="InterPro" id="IPR024456">
    <property type="entry name" value="Integrase_catalytic_putative"/>
</dbReference>
<dbReference type="GO" id="GO:0006310">
    <property type="term" value="P:DNA recombination"/>
    <property type="evidence" value="ECO:0007669"/>
    <property type="project" value="UniProtKB-KW"/>
</dbReference>
<evidence type="ECO:0000256" key="2">
    <source>
        <dbReference type="ARBA" id="ARBA00023172"/>
    </source>
</evidence>
<keyword evidence="2" id="KW-0233">DNA recombination</keyword>
<protein>
    <recommendedName>
        <fullName evidence="3">Tyr recombinase domain-containing protein</fullName>
    </recommendedName>
</protein>
<dbReference type="Gene3D" id="1.10.150.130">
    <property type="match status" value="1"/>
</dbReference>
<dbReference type="Proteomes" id="UP000325811">
    <property type="component" value="Chromosome I"/>
</dbReference>
<dbReference type="KEGG" id="pdio:PDMSB3_3492"/>
<dbReference type="InterPro" id="IPR013762">
    <property type="entry name" value="Integrase-like_cat_sf"/>
</dbReference>
<evidence type="ECO:0000256" key="1">
    <source>
        <dbReference type="ARBA" id="ARBA00023125"/>
    </source>
</evidence>
<organism evidence="4 5">
    <name type="scientific">Paraburkholderia dioscoreae</name>
    <dbReference type="NCBI Taxonomy" id="2604047"/>
    <lineage>
        <taxon>Bacteria</taxon>
        <taxon>Pseudomonadati</taxon>
        <taxon>Pseudomonadota</taxon>
        <taxon>Betaproteobacteria</taxon>
        <taxon>Burkholderiales</taxon>
        <taxon>Burkholderiaceae</taxon>
        <taxon>Paraburkholderia</taxon>
    </lineage>
</organism>
<dbReference type="InterPro" id="IPR010998">
    <property type="entry name" value="Integrase_recombinase_N"/>
</dbReference>
<feature type="domain" description="Tyr recombinase" evidence="3">
    <location>
        <begin position="161"/>
        <end position="350"/>
    </location>
</feature>
<dbReference type="InterPro" id="IPR002104">
    <property type="entry name" value="Integrase_catalytic"/>
</dbReference>
<reference evidence="4 5" key="1">
    <citation type="submission" date="2019-08" db="EMBL/GenBank/DDBJ databases">
        <authorList>
            <person name="Herpell B J."/>
        </authorList>
    </citation>
    <scope>NUCLEOTIDE SEQUENCE [LARGE SCALE GENOMIC DNA]</scope>
    <source>
        <strain evidence="5">Msb3</strain>
    </source>
</reference>
<dbReference type="InterPro" id="IPR024457">
    <property type="entry name" value="Putative_integrase_N"/>
</dbReference>
<keyword evidence="1" id="KW-0238">DNA-binding</keyword>
<evidence type="ECO:0000313" key="4">
    <source>
        <dbReference type="EMBL" id="VVD29948.1"/>
    </source>
</evidence>
<evidence type="ECO:0000313" key="5">
    <source>
        <dbReference type="Proteomes" id="UP000325811"/>
    </source>
</evidence>
<dbReference type="PROSITE" id="PS51898">
    <property type="entry name" value="TYR_RECOMBINASE"/>
    <property type="match status" value="1"/>
</dbReference>
<proteinExistence type="predicted"/>
<accession>A0A5Q4ZP07</accession>
<evidence type="ECO:0000259" key="3">
    <source>
        <dbReference type="PROSITE" id="PS51898"/>
    </source>
</evidence>
<dbReference type="Pfam" id="PF12835">
    <property type="entry name" value="Integrase_1"/>
    <property type="match status" value="1"/>
</dbReference>
<dbReference type="GO" id="GO:0015074">
    <property type="term" value="P:DNA integration"/>
    <property type="evidence" value="ECO:0007669"/>
    <property type="project" value="InterPro"/>
</dbReference>
<dbReference type="RefSeq" id="WP_232064213.1">
    <property type="nucleotide sequence ID" value="NZ_LR699553.1"/>
</dbReference>
<dbReference type="Pfam" id="PF12834">
    <property type="entry name" value="Phage_int_SAM_2"/>
    <property type="match status" value="1"/>
</dbReference>